<evidence type="ECO:0000313" key="1">
    <source>
        <dbReference type="EMBL" id="JAD39660.1"/>
    </source>
</evidence>
<reference evidence="1" key="2">
    <citation type="journal article" date="2015" name="Data Brief">
        <title>Shoot transcriptome of the giant reed, Arundo donax.</title>
        <authorList>
            <person name="Barrero R.A."/>
            <person name="Guerrero F.D."/>
            <person name="Moolhuijzen P."/>
            <person name="Goolsby J.A."/>
            <person name="Tidwell J."/>
            <person name="Bellgard S.E."/>
            <person name="Bellgard M.I."/>
        </authorList>
    </citation>
    <scope>NUCLEOTIDE SEQUENCE</scope>
    <source>
        <tissue evidence="1">Shoot tissue taken approximately 20 cm above the soil surface</tissue>
    </source>
</reference>
<accession>A0A0A8ZSD7</accession>
<organism evidence="1">
    <name type="scientific">Arundo donax</name>
    <name type="common">Giant reed</name>
    <name type="synonym">Donax arundinaceus</name>
    <dbReference type="NCBI Taxonomy" id="35708"/>
    <lineage>
        <taxon>Eukaryota</taxon>
        <taxon>Viridiplantae</taxon>
        <taxon>Streptophyta</taxon>
        <taxon>Embryophyta</taxon>
        <taxon>Tracheophyta</taxon>
        <taxon>Spermatophyta</taxon>
        <taxon>Magnoliopsida</taxon>
        <taxon>Liliopsida</taxon>
        <taxon>Poales</taxon>
        <taxon>Poaceae</taxon>
        <taxon>PACMAD clade</taxon>
        <taxon>Arundinoideae</taxon>
        <taxon>Arundineae</taxon>
        <taxon>Arundo</taxon>
    </lineage>
</organism>
<proteinExistence type="predicted"/>
<sequence length="29" mass="3483">MMNWCFGLLLLLNLYGFLKYHPRVQTIVV</sequence>
<reference evidence="1" key="1">
    <citation type="submission" date="2014-09" db="EMBL/GenBank/DDBJ databases">
        <authorList>
            <person name="Magalhaes I.L.F."/>
            <person name="Oliveira U."/>
            <person name="Santos F.R."/>
            <person name="Vidigal T.H.D.A."/>
            <person name="Brescovit A.D."/>
            <person name="Santos A.J."/>
        </authorList>
    </citation>
    <scope>NUCLEOTIDE SEQUENCE</scope>
    <source>
        <tissue evidence="1">Shoot tissue taken approximately 20 cm above the soil surface</tissue>
    </source>
</reference>
<dbReference type="AlphaFoldDB" id="A0A0A8ZSD7"/>
<name>A0A0A8ZSD7_ARUDO</name>
<dbReference type="EMBL" id="GBRH01258235">
    <property type="protein sequence ID" value="JAD39660.1"/>
    <property type="molecule type" value="Transcribed_RNA"/>
</dbReference>
<protein>
    <submittedName>
        <fullName evidence="1">Uncharacterized protein</fullName>
    </submittedName>
</protein>